<evidence type="ECO:0000256" key="9">
    <source>
        <dbReference type="PIRSR" id="PIRSR600101-1"/>
    </source>
</evidence>
<comment type="PTM">
    <text evidence="11">Cleaved by autocatalysis into a large and a small subunit.</text>
</comment>
<name>A0A517VNT1_9PLAN</name>
<comment type="catalytic activity">
    <reaction evidence="8 11">
        <text>an N-terminal (5-L-glutamyl)-[peptide] + an alpha-amino acid = 5-L-glutamyl amino acid + an N-terminal L-alpha-aminoacyl-[peptide]</text>
        <dbReference type="Rhea" id="RHEA:23904"/>
        <dbReference type="Rhea" id="RHEA-COMP:9780"/>
        <dbReference type="Rhea" id="RHEA-COMP:9795"/>
        <dbReference type="ChEBI" id="CHEBI:77644"/>
        <dbReference type="ChEBI" id="CHEBI:78597"/>
        <dbReference type="ChEBI" id="CHEBI:78599"/>
        <dbReference type="ChEBI" id="CHEBI:78608"/>
        <dbReference type="EC" id="2.3.2.2"/>
    </reaction>
</comment>
<comment type="catalytic activity">
    <reaction evidence="1 11">
        <text>an S-substituted glutathione + H2O = an S-substituted L-cysteinylglycine + L-glutamate</text>
        <dbReference type="Rhea" id="RHEA:59468"/>
        <dbReference type="ChEBI" id="CHEBI:15377"/>
        <dbReference type="ChEBI" id="CHEBI:29985"/>
        <dbReference type="ChEBI" id="CHEBI:90779"/>
        <dbReference type="ChEBI" id="CHEBI:143103"/>
        <dbReference type="EC" id="3.4.19.13"/>
    </reaction>
</comment>
<keyword evidence="6 11" id="KW-0865">Zymogen</keyword>
<dbReference type="GO" id="GO:0006751">
    <property type="term" value="P:glutathione catabolic process"/>
    <property type="evidence" value="ECO:0007669"/>
    <property type="project" value="UniProtKB-UniRule"/>
</dbReference>
<dbReference type="PANTHER" id="PTHR43199">
    <property type="entry name" value="GLUTATHIONE HYDROLASE"/>
    <property type="match status" value="1"/>
</dbReference>
<evidence type="ECO:0000256" key="12">
    <source>
        <dbReference type="SAM" id="MobiDB-lite"/>
    </source>
</evidence>
<dbReference type="KEGG" id="gaw:V144x_00980"/>
<protein>
    <recommendedName>
        <fullName evidence="11">Glutathione hydrolase proenzyme</fullName>
        <ecNumber evidence="11">2.3.2.2</ecNumber>
        <ecNumber evidence="11">3.4.19.13</ecNumber>
    </recommendedName>
    <component>
        <recommendedName>
            <fullName evidence="11">Glutathione hydrolase large chain</fullName>
        </recommendedName>
    </component>
    <component>
        <recommendedName>
            <fullName evidence="11">Glutathione hydrolase small chain</fullName>
        </recommendedName>
    </component>
</protein>
<dbReference type="PRINTS" id="PR01210">
    <property type="entry name" value="GGTRANSPTASE"/>
</dbReference>
<keyword evidence="4 11" id="KW-0808">Transferase</keyword>
<keyword evidence="7 11" id="KW-0012">Acyltransferase</keyword>
<dbReference type="InterPro" id="IPR029055">
    <property type="entry name" value="Ntn_hydrolases_N"/>
</dbReference>
<dbReference type="EC" id="3.4.19.13" evidence="11"/>
<evidence type="ECO:0000256" key="13">
    <source>
        <dbReference type="SAM" id="SignalP"/>
    </source>
</evidence>
<comment type="pathway">
    <text evidence="11">Sulfur metabolism; glutathione metabolism.</text>
</comment>
<gene>
    <name evidence="14" type="primary">ggt</name>
    <name evidence="14" type="ORF">V144x_00980</name>
</gene>
<evidence type="ECO:0000256" key="1">
    <source>
        <dbReference type="ARBA" id="ARBA00001049"/>
    </source>
</evidence>
<evidence type="ECO:0000256" key="3">
    <source>
        <dbReference type="ARBA" id="ARBA00009381"/>
    </source>
</evidence>
<sequence length="591" mass="64505" precursor="true">MFIKFYGRKSFTNIMLSFTLIIAVFCNPQLGFSETPTTDQQERVYQKAVVAADHPLASAAGIAILKAGGNVVDAAVATSFALSVLRPASCGLGGGGFMVIWDEKQQKSIVIDYRERAPAAATPDMYANLPGSDEQRKLASRQGPLAVAVPGTVAGLCYAVKQYGTLDLKTVIQPAILMARKGVPINDHMRSIQNTMLRRVKNGTLNPKRFQILFDEYLNQGKPWKENDRFFSPQLKSLELIAEKGWFGFYEGPVADAMVKACGKQHGGILTLEDLMKTQPVIRKPLTTNFNGYTILTMPPPSSGGIAIIESFNMIKSLEKELLGHSFGKLQIHSPEQIHLLTEVMKHAYADRAEYLGDADFVPVPIQRLTNQNYANQLASRINAQRTKPLKEYGRYIPPQDAGTSHFSVMDAAGNAVACTETINLTFGSKVVIPEYGIVMNNEMDDFAAISGKPNAFGLIQSKANEIEPGKKPLSSMSPTIVTKDGKAVFSAGASGGPRIISSTLQVLLNMIVYGLPPEQAVEFPRIHHQWMPNDLVLESKLFNQNSSKLKRFGHRIKESSGIAATQAVSRQSDGLRGQSDSRKHGAAAGY</sequence>
<dbReference type="InterPro" id="IPR055262">
    <property type="entry name" value="GGT_CS"/>
</dbReference>
<organism evidence="14 15">
    <name type="scientific">Gimesia aquarii</name>
    <dbReference type="NCBI Taxonomy" id="2527964"/>
    <lineage>
        <taxon>Bacteria</taxon>
        <taxon>Pseudomonadati</taxon>
        <taxon>Planctomycetota</taxon>
        <taxon>Planctomycetia</taxon>
        <taxon>Planctomycetales</taxon>
        <taxon>Planctomycetaceae</taxon>
        <taxon>Gimesia</taxon>
    </lineage>
</organism>
<dbReference type="NCBIfam" id="TIGR00066">
    <property type="entry name" value="g_glut_trans"/>
    <property type="match status" value="1"/>
</dbReference>
<evidence type="ECO:0000256" key="10">
    <source>
        <dbReference type="PIRSR" id="PIRSR600101-2"/>
    </source>
</evidence>
<dbReference type="PROSITE" id="PS00462">
    <property type="entry name" value="G_GLU_TRANSPEPTIDASE"/>
    <property type="match status" value="1"/>
</dbReference>
<dbReference type="GO" id="GO:0006750">
    <property type="term" value="P:glutathione biosynthetic process"/>
    <property type="evidence" value="ECO:0007669"/>
    <property type="project" value="UniProtKB-KW"/>
</dbReference>
<dbReference type="Gene3D" id="1.10.246.130">
    <property type="match status" value="1"/>
</dbReference>
<feature type="binding site" evidence="10">
    <location>
        <position position="114"/>
    </location>
    <ligand>
        <name>L-glutamate</name>
        <dbReference type="ChEBI" id="CHEBI:29985"/>
    </ligand>
</feature>
<dbReference type="InterPro" id="IPR051792">
    <property type="entry name" value="GGT_bact"/>
</dbReference>
<keyword evidence="5 11" id="KW-0378">Hydrolase</keyword>
<dbReference type="Pfam" id="PF01019">
    <property type="entry name" value="G_glu_transpept"/>
    <property type="match status" value="1"/>
</dbReference>
<feature type="active site" description="Nucleophile" evidence="9">
    <location>
        <position position="404"/>
    </location>
</feature>
<evidence type="ECO:0000256" key="8">
    <source>
        <dbReference type="ARBA" id="ARBA00047417"/>
    </source>
</evidence>
<dbReference type="InterPro" id="IPR043138">
    <property type="entry name" value="GGT_lsub"/>
</dbReference>
<evidence type="ECO:0000256" key="6">
    <source>
        <dbReference type="ARBA" id="ARBA00023145"/>
    </source>
</evidence>
<feature type="region of interest" description="Disordered" evidence="12">
    <location>
        <begin position="564"/>
        <end position="591"/>
    </location>
</feature>
<dbReference type="SUPFAM" id="SSF56235">
    <property type="entry name" value="N-terminal nucleophile aminohydrolases (Ntn hydrolases)"/>
    <property type="match status" value="1"/>
</dbReference>
<dbReference type="UniPathway" id="UPA00204"/>
<dbReference type="EC" id="2.3.2.2" evidence="11"/>
<evidence type="ECO:0000256" key="11">
    <source>
        <dbReference type="RuleBase" id="RU368036"/>
    </source>
</evidence>
<dbReference type="GO" id="GO:0036374">
    <property type="term" value="F:glutathione hydrolase activity"/>
    <property type="evidence" value="ECO:0007669"/>
    <property type="project" value="UniProtKB-UniRule"/>
</dbReference>
<dbReference type="GO" id="GO:0103068">
    <property type="term" value="F:leukotriene C4 gamma-glutamyl transferase activity"/>
    <property type="evidence" value="ECO:0007669"/>
    <property type="project" value="UniProtKB-EC"/>
</dbReference>
<feature type="binding site" evidence="10">
    <location>
        <position position="497"/>
    </location>
    <ligand>
        <name>L-glutamate</name>
        <dbReference type="ChEBI" id="CHEBI:29985"/>
    </ligand>
</feature>
<accession>A0A517VNT1</accession>
<dbReference type="RefSeq" id="WP_144979757.1">
    <property type="nucleotide sequence ID" value="NZ_CP037920.1"/>
</dbReference>
<dbReference type="InterPro" id="IPR043137">
    <property type="entry name" value="GGT_ssub_C"/>
</dbReference>
<dbReference type="InterPro" id="IPR000101">
    <property type="entry name" value="GGT_peptidase"/>
</dbReference>
<evidence type="ECO:0000256" key="2">
    <source>
        <dbReference type="ARBA" id="ARBA00001089"/>
    </source>
</evidence>
<feature type="chain" id="PRO_5021871742" description="Glutathione hydrolase proenzyme" evidence="13">
    <location>
        <begin position="32"/>
        <end position="591"/>
    </location>
</feature>
<dbReference type="FunFam" id="3.60.20.40:FF:000001">
    <property type="entry name" value="Gamma-glutamyltranspeptidase 1"/>
    <property type="match status" value="1"/>
</dbReference>
<evidence type="ECO:0000256" key="5">
    <source>
        <dbReference type="ARBA" id="ARBA00022801"/>
    </source>
</evidence>
<keyword evidence="13" id="KW-0732">Signal</keyword>
<evidence type="ECO:0000313" key="15">
    <source>
        <dbReference type="Proteomes" id="UP000318704"/>
    </source>
</evidence>
<comment type="subunit">
    <text evidence="11">This enzyme consists of two polypeptide chains, which are synthesized in precursor form from a single polypeptide.</text>
</comment>
<dbReference type="AlphaFoldDB" id="A0A517VNT1"/>
<dbReference type="PANTHER" id="PTHR43199:SF1">
    <property type="entry name" value="GLUTATHIONE HYDROLASE PROENZYME"/>
    <property type="match status" value="1"/>
</dbReference>
<comment type="catalytic activity">
    <reaction evidence="2 11">
        <text>glutathione + H2O = L-cysteinylglycine + L-glutamate</text>
        <dbReference type="Rhea" id="RHEA:28807"/>
        <dbReference type="ChEBI" id="CHEBI:15377"/>
        <dbReference type="ChEBI" id="CHEBI:29985"/>
        <dbReference type="ChEBI" id="CHEBI:57925"/>
        <dbReference type="ChEBI" id="CHEBI:61694"/>
        <dbReference type="EC" id="3.4.19.13"/>
    </reaction>
</comment>
<evidence type="ECO:0000313" key="14">
    <source>
        <dbReference type="EMBL" id="QDT94667.1"/>
    </source>
</evidence>
<reference evidence="14 15" key="1">
    <citation type="submission" date="2019-03" db="EMBL/GenBank/DDBJ databases">
        <title>Deep-cultivation of Planctomycetes and their phenomic and genomic characterization uncovers novel biology.</title>
        <authorList>
            <person name="Wiegand S."/>
            <person name="Jogler M."/>
            <person name="Boedeker C."/>
            <person name="Pinto D."/>
            <person name="Vollmers J."/>
            <person name="Rivas-Marin E."/>
            <person name="Kohn T."/>
            <person name="Peeters S.H."/>
            <person name="Heuer A."/>
            <person name="Rast P."/>
            <person name="Oberbeckmann S."/>
            <person name="Bunk B."/>
            <person name="Jeske O."/>
            <person name="Meyerdierks A."/>
            <person name="Storesund J.E."/>
            <person name="Kallscheuer N."/>
            <person name="Luecker S."/>
            <person name="Lage O.M."/>
            <person name="Pohl T."/>
            <person name="Merkel B.J."/>
            <person name="Hornburger P."/>
            <person name="Mueller R.-W."/>
            <person name="Bruemmer F."/>
            <person name="Labrenz M."/>
            <person name="Spormann A.M."/>
            <person name="Op den Camp H."/>
            <person name="Overmann J."/>
            <person name="Amann R."/>
            <person name="Jetten M.S.M."/>
            <person name="Mascher T."/>
            <person name="Medema M.H."/>
            <person name="Devos D.P."/>
            <person name="Kaster A.-K."/>
            <person name="Ovreas L."/>
            <person name="Rohde M."/>
            <person name="Galperin M.Y."/>
            <person name="Jogler C."/>
        </authorList>
    </citation>
    <scope>NUCLEOTIDE SEQUENCE [LARGE SCALE GENOMIC DNA]</scope>
    <source>
        <strain evidence="14 15">V144</strain>
    </source>
</reference>
<feature type="signal peptide" evidence="13">
    <location>
        <begin position="1"/>
        <end position="31"/>
    </location>
</feature>
<feature type="binding site" evidence="10">
    <location>
        <begin position="422"/>
        <end position="424"/>
    </location>
    <ligand>
        <name>L-glutamate</name>
        <dbReference type="ChEBI" id="CHEBI:29985"/>
    </ligand>
</feature>
<evidence type="ECO:0000256" key="4">
    <source>
        <dbReference type="ARBA" id="ARBA00022679"/>
    </source>
</evidence>
<dbReference type="EMBL" id="CP037920">
    <property type="protein sequence ID" value="QDT94667.1"/>
    <property type="molecule type" value="Genomic_DNA"/>
</dbReference>
<dbReference type="Gene3D" id="3.60.20.40">
    <property type="match status" value="1"/>
</dbReference>
<comment type="similarity">
    <text evidence="3 11">Belongs to the gamma-glutamyltransferase family.</text>
</comment>
<proteinExistence type="inferred from homology"/>
<dbReference type="Proteomes" id="UP000318704">
    <property type="component" value="Chromosome"/>
</dbReference>
<feature type="binding site" evidence="10">
    <location>
        <begin position="475"/>
        <end position="476"/>
    </location>
    <ligand>
        <name>L-glutamate</name>
        <dbReference type="ChEBI" id="CHEBI:29985"/>
    </ligand>
</feature>
<keyword evidence="11" id="KW-0317">Glutathione biosynthesis</keyword>
<feature type="compositionally biased region" description="Polar residues" evidence="12">
    <location>
        <begin position="564"/>
        <end position="573"/>
    </location>
</feature>
<feature type="binding site" evidence="10">
    <location>
        <position position="446"/>
    </location>
    <ligand>
        <name>L-glutamate</name>
        <dbReference type="ChEBI" id="CHEBI:29985"/>
    </ligand>
</feature>
<evidence type="ECO:0000256" key="7">
    <source>
        <dbReference type="ARBA" id="ARBA00023315"/>
    </source>
</evidence>